<dbReference type="NCBIfam" id="TIGR04183">
    <property type="entry name" value="Por_Secre_tail"/>
    <property type="match status" value="1"/>
</dbReference>
<reference evidence="5" key="1">
    <citation type="journal article" date="2019" name="Int. J. Syst. Evol. Microbiol.">
        <title>The Global Catalogue of Microorganisms (GCM) 10K type strain sequencing project: providing services to taxonomists for standard genome sequencing and annotation.</title>
        <authorList>
            <consortium name="The Broad Institute Genomics Platform"/>
            <consortium name="The Broad Institute Genome Sequencing Center for Infectious Disease"/>
            <person name="Wu L."/>
            <person name="Ma J."/>
        </authorList>
    </citation>
    <scope>NUCLEOTIDE SEQUENCE [LARGE SCALE GENOMIC DNA]</scope>
    <source>
        <strain evidence="5">CCUG 62952</strain>
    </source>
</reference>
<accession>A0ABW3D4S2</accession>
<dbReference type="RefSeq" id="WP_386411308.1">
    <property type="nucleotide sequence ID" value="NZ_JBHTJH010000025.1"/>
</dbReference>
<evidence type="ECO:0000259" key="3">
    <source>
        <dbReference type="Pfam" id="PF18962"/>
    </source>
</evidence>
<dbReference type="Proteomes" id="UP001596978">
    <property type="component" value="Unassembled WGS sequence"/>
</dbReference>
<dbReference type="Pfam" id="PF18962">
    <property type="entry name" value="Por_Secre_tail"/>
    <property type="match status" value="1"/>
</dbReference>
<sequence>MRKKLLLACSFGLITSMLSAQAWDEDLDGDLSGDFSNPTTLTFMVGSNDVIAAQQGSPRDVDYFTFTVPAGHVLADIDIDDYVAADPNNLAFIGIQAGSAFSTNFDVTTAADLLGGKTYGTDDIDINILPSMGLLSGAIGYTGALGPGDYTVWLNQTGDASVVELSFFIQPDDGDTQLWDDLLDGDLSDDHTIPTGVFNLNDGNNDIVSSVQGTPRDIDYITFTVPTGRVLTQIAVDNYIVANNSNLAFIGIIQGGSFPNDANTTAASDLLGGKTIGVSDIGNDILQDMGTLPGATGFTGNLTAGTYSIWFNQTGDESEIDLNFVVADPTLSTIAFTAGDIQLFPNPADTKFNITSTAVIESVRITDELGRSILFETAIEKRETSIDTSALSTGLYFAIVTTEKGAFTKRIIKN</sequence>
<dbReference type="InterPro" id="IPR026444">
    <property type="entry name" value="Secre_tail"/>
</dbReference>
<proteinExistence type="predicted"/>
<protein>
    <submittedName>
        <fullName evidence="4">T9SS type A sorting domain-containing protein</fullName>
    </submittedName>
</protein>
<keyword evidence="5" id="KW-1185">Reference proteome</keyword>
<name>A0ABW3D4S2_9FLAO</name>
<evidence type="ECO:0000256" key="2">
    <source>
        <dbReference type="SAM" id="SignalP"/>
    </source>
</evidence>
<feature type="signal peptide" evidence="2">
    <location>
        <begin position="1"/>
        <end position="22"/>
    </location>
</feature>
<comment type="caution">
    <text evidence="4">The sequence shown here is derived from an EMBL/GenBank/DDBJ whole genome shotgun (WGS) entry which is preliminary data.</text>
</comment>
<evidence type="ECO:0000313" key="5">
    <source>
        <dbReference type="Proteomes" id="UP001596978"/>
    </source>
</evidence>
<feature type="chain" id="PRO_5046518876" evidence="2">
    <location>
        <begin position="23"/>
        <end position="414"/>
    </location>
</feature>
<keyword evidence="1 2" id="KW-0732">Signal</keyword>
<gene>
    <name evidence="4" type="ORF">ACFQ1M_18280</name>
</gene>
<evidence type="ECO:0000256" key="1">
    <source>
        <dbReference type="ARBA" id="ARBA00022729"/>
    </source>
</evidence>
<dbReference type="EMBL" id="JBHTJH010000025">
    <property type="protein sequence ID" value="MFD0864169.1"/>
    <property type="molecule type" value="Genomic_DNA"/>
</dbReference>
<evidence type="ECO:0000313" key="4">
    <source>
        <dbReference type="EMBL" id="MFD0864169.1"/>
    </source>
</evidence>
<organism evidence="4 5">
    <name type="scientific">Sungkyunkwania multivorans</name>
    <dbReference type="NCBI Taxonomy" id="1173618"/>
    <lineage>
        <taxon>Bacteria</taxon>
        <taxon>Pseudomonadati</taxon>
        <taxon>Bacteroidota</taxon>
        <taxon>Flavobacteriia</taxon>
        <taxon>Flavobacteriales</taxon>
        <taxon>Flavobacteriaceae</taxon>
        <taxon>Sungkyunkwania</taxon>
    </lineage>
</organism>
<feature type="domain" description="Secretion system C-terminal sorting" evidence="3">
    <location>
        <begin position="343"/>
        <end position="412"/>
    </location>
</feature>